<keyword evidence="4" id="KW-1185">Reference proteome</keyword>
<dbReference type="InterPro" id="IPR002933">
    <property type="entry name" value="Peptidase_M20"/>
</dbReference>
<dbReference type="Pfam" id="PF07687">
    <property type="entry name" value="M20_dimer"/>
    <property type="match status" value="1"/>
</dbReference>
<dbReference type="RefSeq" id="WP_215239179.1">
    <property type="nucleotide sequence ID" value="NZ_CAJRAF010000002.1"/>
</dbReference>
<dbReference type="InterPro" id="IPR017439">
    <property type="entry name" value="Amidohydrolase"/>
</dbReference>
<accession>A0A916N4J0</accession>
<dbReference type="Proteomes" id="UP000680038">
    <property type="component" value="Unassembled WGS sequence"/>
</dbReference>
<evidence type="ECO:0000256" key="1">
    <source>
        <dbReference type="ARBA" id="ARBA00022801"/>
    </source>
</evidence>
<proteinExistence type="predicted"/>
<evidence type="ECO:0000313" key="3">
    <source>
        <dbReference type="EMBL" id="CAG5000882.1"/>
    </source>
</evidence>
<name>A0A916N4J0_9BACT</name>
<dbReference type="SUPFAM" id="SSF55031">
    <property type="entry name" value="Bacterial exopeptidase dimerisation domain"/>
    <property type="match status" value="1"/>
</dbReference>
<evidence type="ECO:0000313" key="4">
    <source>
        <dbReference type="Proteomes" id="UP000680038"/>
    </source>
</evidence>
<reference evidence="3" key="1">
    <citation type="submission" date="2021-04" db="EMBL/GenBank/DDBJ databases">
        <authorList>
            <person name="Rodrigo-Torres L."/>
            <person name="Arahal R. D."/>
            <person name="Lucena T."/>
        </authorList>
    </citation>
    <scope>NUCLEOTIDE SEQUENCE</scope>
    <source>
        <strain evidence="3">CECT 9275</strain>
    </source>
</reference>
<dbReference type="SUPFAM" id="SSF53187">
    <property type="entry name" value="Zn-dependent exopeptidases"/>
    <property type="match status" value="1"/>
</dbReference>
<evidence type="ECO:0000259" key="2">
    <source>
        <dbReference type="Pfam" id="PF07687"/>
    </source>
</evidence>
<dbReference type="AlphaFoldDB" id="A0A916N4J0"/>
<keyword evidence="1 3" id="KW-0378">Hydrolase</keyword>
<dbReference type="Pfam" id="PF01546">
    <property type="entry name" value="Peptidase_M20"/>
    <property type="match status" value="1"/>
</dbReference>
<dbReference type="GO" id="GO:0050118">
    <property type="term" value="F:N-acetyldiaminopimelate deacetylase activity"/>
    <property type="evidence" value="ECO:0007669"/>
    <property type="project" value="UniProtKB-EC"/>
</dbReference>
<dbReference type="InterPro" id="IPR011650">
    <property type="entry name" value="Peptidase_M20_dimer"/>
</dbReference>
<dbReference type="NCBIfam" id="TIGR01891">
    <property type="entry name" value="amidohydrolases"/>
    <property type="match status" value="1"/>
</dbReference>
<comment type="caution">
    <text evidence="3">The sequence shown here is derived from an EMBL/GenBank/DDBJ whole genome shotgun (WGS) entry which is preliminary data.</text>
</comment>
<dbReference type="Gene3D" id="3.30.70.360">
    <property type="match status" value="1"/>
</dbReference>
<sequence length="456" mass="48924">MTTMKRIVPDGTVKRLAIGLLAFCLSLTVADRLNAQPALTKQILALTDQEYNSLENLYKHLHAHPELSLQEKETAALLTQTLAPTGCQITTGVGGHGIVGIMKNGPGPVVMIRTDMDALPLKENTGVGFASNKVARLESDKESPLMHACGHDMHMAVWIGVARVLAKLKKEWSGTVVFVGQPAEEKGLGATAMLADGLFKKFPRPDYALALHVNSALESAKVGICSGYVLANIDVLDIVVKGKGGHGSVPQLTIDPIVMASKMILGFQTIVSREISPQTPALITVGSVHGGTNDNIIPDEVKLELSIRSFDDEVQKAVIEKVRRTCEGIAHASGVEKQNYPVVTIRKGHTPAVYNDPALAKKMTENFVKLLGEDKVVSLSAEMFGEDFGWYGRETPAIPTLIYSLGSVNPGKMADAKKTGQTIPSTHSSMYLPDYPPTLRTGVISMSSAALSLLKK</sequence>
<dbReference type="FunFam" id="3.30.70.360:FF:000001">
    <property type="entry name" value="N-acetyldiaminopimelate deacetylase"/>
    <property type="match status" value="1"/>
</dbReference>
<dbReference type="InterPro" id="IPR036264">
    <property type="entry name" value="Bact_exopeptidase_dim_dom"/>
</dbReference>
<dbReference type="GO" id="GO:0019877">
    <property type="term" value="P:diaminopimelate biosynthetic process"/>
    <property type="evidence" value="ECO:0007669"/>
    <property type="project" value="UniProtKB-ARBA"/>
</dbReference>
<gene>
    <name evidence="3" type="ORF">DYBT9275_02551</name>
</gene>
<dbReference type="EMBL" id="CAJRAF010000002">
    <property type="protein sequence ID" value="CAG5000882.1"/>
    <property type="molecule type" value="Genomic_DNA"/>
</dbReference>
<organism evidence="3 4">
    <name type="scientific">Dyadobacter helix</name>
    <dbReference type="NCBI Taxonomy" id="2822344"/>
    <lineage>
        <taxon>Bacteria</taxon>
        <taxon>Pseudomonadati</taxon>
        <taxon>Bacteroidota</taxon>
        <taxon>Cytophagia</taxon>
        <taxon>Cytophagales</taxon>
        <taxon>Spirosomataceae</taxon>
        <taxon>Dyadobacter</taxon>
    </lineage>
</organism>
<dbReference type="PANTHER" id="PTHR11014">
    <property type="entry name" value="PEPTIDASE M20 FAMILY MEMBER"/>
    <property type="match status" value="1"/>
</dbReference>
<feature type="domain" description="Peptidase M20 dimerisation" evidence="2">
    <location>
        <begin position="237"/>
        <end position="327"/>
    </location>
</feature>
<protein>
    <submittedName>
        <fullName evidence="3">N-acetyldiaminopimelate deacetylase</fullName>
        <ecNumber evidence="3">3.5.1.47</ecNumber>
    </submittedName>
</protein>
<dbReference type="EC" id="3.5.1.47" evidence="3"/>
<dbReference type="PANTHER" id="PTHR11014:SF63">
    <property type="entry name" value="METALLOPEPTIDASE, PUTATIVE (AFU_ORTHOLOGUE AFUA_6G09600)-RELATED"/>
    <property type="match status" value="1"/>
</dbReference>
<dbReference type="Gene3D" id="3.40.630.10">
    <property type="entry name" value="Zn peptidases"/>
    <property type="match status" value="1"/>
</dbReference>